<dbReference type="InterPro" id="IPR001624">
    <property type="entry name" value="FliE"/>
</dbReference>
<accession>A0A662DHL9</accession>
<protein>
    <recommendedName>
        <fullName evidence="4 5">Flagellar hook-basal body complex protein FliE</fullName>
    </recommendedName>
</protein>
<comment type="similarity">
    <text evidence="2 4">Belongs to the FliE family.</text>
</comment>
<gene>
    <name evidence="4" type="primary">fliE</name>
    <name evidence="6" type="ORF">DRI96_02705</name>
</gene>
<keyword evidence="6" id="KW-0966">Cell projection</keyword>
<evidence type="ECO:0000256" key="4">
    <source>
        <dbReference type="HAMAP-Rule" id="MF_00724"/>
    </source>
</evidence>
<dbReference type="GO" id="GO:0009425">
    <property type="term" value="C:bacterial-type flagellum basal body"/>
    <property type="evidence" value="ECO:0007669"/>
    <property type="project" value="UniProtKB-SubCell"/>
</dbReference>
<evidence type="ECO:0000256" key="3">
    <source>
        <dbReference type="ARBA" id="ARBA00023143"/>
    </source>
</evidence>
<evidence type="ECO:0000313" key="7">
    <source>
        <dbReference type="Proteomes" id="UP000267654"/>
    </source>
</evidence>
<keyword evidence="6" id="KW-0282">Flagellum</keyword>
<evidence type="ECO:0000313" key="6">
    <source>
        <dbReference type="EMBL" id="RLE13619.1"/>
    </source>
</evidence>
<keyword evidence="3 4" id="KW-0975">Bacterial flagellum</keyword>
<dbReference type="GO" id="GO:0071973">
    <property type="term" value="P:bacterial-type flagellum-dependent cell motility"/>
    <property type="evidence" value="ECO:0007669"/>
    <property type="project" value="InterPro"/>
</dbReference>
<dbReference type="PANTHER" id="PTHR34653:SF1">
    <property type="entry name" value="FLAGELLAR HOOK-BASAL BODY COMPLEX PROTEIN FLIE"/>
    <property type="match status" value="1"/>
</dbReference>
<dbReference type="GO" id="GO:0003774">
    <property type="term" value="F:cytoskeletal motor activity"/>
    <property type="evidence" value="ECO:0007669"/>
    <property type="project" value="InterPro"/>
</dbReference>
<organism evidence="6 7">
    <name type="scientific">Aerophobetes bacterium</name>
    <dbReference type="NCBI Taxonomy" id="2030807"/>
    <lineage>
        <taxon>Bacteria</taxon>
        <taxon>Candidatus Aerophobota</taxon>
    </lineage>
</organism>
<dbReference type="HAMAP" id="MF_00724">
    <property type="entry name" value="FliE"/>
    <property type="match status" value="1"/>
</dbReference>
<dbReference type="AlphaFoldDB" id="A0A662DHL9"/>
<comment type="caution">
    <text evidence="6">The sequence shown here is derived from an EMBL/GenBank/DDBJ whole genome shotgun (WGS) entry which is preliminary data.</text>
</comment>
<dbReference type="PRINTS" id="PR01006">
    <property type="entry name" value="FLGHOOKFLIE"/>
</dbReference>
<dbReference type="Proteomes" id="UP000267654">
    <property type="component" value="Unassembled WGS sequence"/>
</dbReference>
<reference evidence="6 7" key="1">
    <citation type="submission" date="2018-06" db="EMBL/GenBank/DDBJ databases">
        <title>Extensive metabolic versatility and redundancy in microbially diverse, dynamic hydrothermal sediments.</title>
        <authorList>
            <person name="Dombrowski N."/>
            <person name="Teske A."/>
            <person name="Baker B.J."/>
        </authorList>
    </citation>
    <scope>NUCLEOTIDE SEQUENCE [LARGE SCALE GENOMIC DNA]</scope>
    <source>
        <strain evidence="6">B19_G9</strain>
    </source>
</reference>
<name>A0A662DHL9_UNCAE</name>
<keyword evidence="6" id="KW-0969">Cilium</keyword>
<dbReference type="PANTHER" id="PTHR34653">
    <property type="match status" value="1"/>
</dbReference>
<dbReference type="NCBIfam" id="TIGR00205">
    <property type="entry name" value="fliE"/>
    <property type="match status" value="1"/>
</dbReference>
<evidence type="ECO:0000256" key="5">
    <source>
        <dbReference type="NCBIfam" id="TIGR00205"/>
    </source>
</evidence>
<dbReference type="Pfam" id="PF02049">
    <property type="entry name" value="FliE"/>
    <property type="match status" value="1"/>
</dbReference>
<sequence length="106" mass="12446">MEDKSIQFHRYLPSISNDFLEKIENQNNTSKKQDISFQKILKGLIDEVNQLQKDADESIQKLVTGQIDSVHQVMMAVEEANIAFQLMMEIRNKLIDTYQQIMRMQI</sequence>
<dbReference type="EMBL" id="QMQB01000079">
    <property type="protein sequence ID" value="RLE13619.1"/>
    <property type="molecule type" value="Genomic_DNA"/>
</dbReference>
<comment type="subcellular location">
    <subcellularLocation>
        <location evidence="1 4">Bacterial flagellum basal body</location>
    </subcellularLocation>
</comment>
<dbReference type="GO" id="GO:0005198">
    <property type="term" value="F:structural molecule activity"/>
    <property type="evidence" value="ECO:0007669"/>
    <property type="project" value="UniProtKB-UniRule"/>
</dbReference>
<proteinExistence type="inferred from homology"/>
<evidence type="ECO:0000256" key="1">
    <source>
        <dbReference type="ARBA" id="ARBA00004117"/>
    </source>
</evidence>
<evidence type="ECO:0000256" key="2">
    <source>
        <dbReference type="ARBA" id="ARBA00009272"/>
    </source>
</evidence>